<dbReference type="PROSITE" id="PS50893">
    <property type="entry name" value="ABC_TRANSPORTER_2"/>
    <property type="match status" value="1"/>
</dbReference>
<dbReference type="GO" id="GO:0015807">
    <property type="term" value="P:L-amino acid transport"/>
    <property type="evidence" value="ECO:0007669"/>
    <property type="project" value="TreeGrafter"/>
</dbReference>
<dbReference type="AlphaFoldDB" id="A0A365H007"/>
<dbReference type="PROSITE" id="PS00211">
    <property type="entry name" value="ABC_TRANSPORTER_1"/>
    <property type="match status" value="1"/>
</dbReference>
<dbReference type="GO" id="GO:0015658">
    <property type="term" value="F:branched-chain amino acid transmembrane transporter activity"/>
    <property type="evidence" value="ECO:0007669"/>
    <property type="project" value="TreeGrafter"/>
</dbReference>
<evidence type="ECO:0000313" key="7">
    <source>
        <dbReference type="EMBL" id="RAY12401.1"/>
    </source>
</evidence>
<comment type="caution">
    <text evidence="7">The sequence shown here is derived from an EMBL/GenBank/DDBJ whole genome shotgun (WGS) entry which is preliminary data.</text>
</comment>
<dbReference type="InterPro" id="IPR003593">
    <property type="entry name" value="AAA+_ATPase"/>
</dbReference>
<dbReference type="OrthoDB" id="5179231at2"/>
<evidence type="ECO:0000256" key="4">
    <source>
        <dbReference type="ARBA" id="ARBA00022840"/>
    </source>
</evidence>
<dbReference type="GO" id="GO:0005524">
    <property type="term" value="F:ATP binding"/>
    <property type="evidence" value="ECO:0007669"/>
    <property type="project" value="UniProtKB-KW"/>
</dbReference>
<organism evidence="7 8">
    <name type="scientific">Actinomadura craniellae</name>
    <dbReference type="NCBI Taxonomy" id="2231787"/>
    <lineage>
        <taxon>Bacteria</taxon>
        <taxon>Bacillati</taxon>
        <taxon>Actinomycetota</taxon>
        <taxon>Actinomycetes</taxon>
        <taxon>Streptosporangiales</taxon>
        <taxon>Thermomonosporaceae</taxon>
        <taxon>Actinomadura</taxon>
    </lineage>
</organism>
<dbReference type="PANTHER" id="PTHR43820">
    <property type="entry name" value="HIGH-AFFINITY BRANCHED-CHAIN AMINO ACID TRANSPORT ATP-BINDING PROTEIN LIVF"/>
    <property type="match status" value="1"/>
</dbReference>
<dbReference type="SMART" id="SM00382">
    <property type="entry name" value="AAA"/>
    <property type="match status" value="1"/>
</dbReference>
<dbReference type="RefSeq" id="WP_111870457.1">
    <property type="nucleotide sequence ID" value="NZ_QLYX01000013.1"/>
</dbReference>
<reference evidence="7 8" key="1">
    <citation type="submission" date="2018-06" db="EMBL/GenBank/DDBJ databases">
        <title>Actinomadura craniellae sp. nov. isolated from marine sponge Craniella sp.</title>
        <authorList>
            <person name="Li L."/>
            <person name="Xu Q.H."/>
            <person name="Lin H.W."/>
            <person name="Lu Y.H."/>
        </authorList>
    </citation>
    <scope>NUCLEOTIDE SEQUENCE [LARGE SCALE GENOMIC DNA]</scope>
    <source>
        <strain evidence="7 8">LHW63021</strain>
    </source>
</reference>
<keyword evidence="4 7" id="KW-0067">ATP-binding</keyword>
<dbReference type="EMBL" id="QLYX01000013">
    <property type="protein sequence ID" value="RAY12401.1"/>
    <property type="molecule type" value="Genomic_DNA"/>
</dbReference>
<dbReference type="Proteomes" id="UP000251891">
    <property type="component" value="Unassembled WGS sequence"/>
</dbReference>
<dbReference type="Pfam" id="PF00005">
    <property type="entry name" value="ABC_tran"/>
    <property type="match status" value="1"/>
</dbReference>
<keyword evidence="2" id="KW-0813">Transport</keyword>
<evidence type="ECO:0000313" key="8">
    <source>
        <dbReference type="Proteomes" id="UP000251891"/>
    </source>
</evidence>
<dbReference type="GO" id="GO:0016887">
    <property type="term" value="F:ATP hydrolysis activity"/>
    <property type="evidence" value="ECO:0007669"/>
    <property type="project" value="InterPro"/>
</dbReference>
<dbReference type="PANTHER" id="PTHR43820:SF4">
    <property type="entry name" value="HIGH-AFFINITY BRANCHED-CHAIN AMINO ACID TRANSPORT ATP-BINDING PROTEIN LIVF"/>
    <property type="match status" value="1"/>
</dbReference>
<keyword evidence="3" id="KW-0547">Nucleotide-binding</keyword>
<evidence type="ECO:0000256" key="2">
    <source>
        <dbReference type="ARBA" id="ARBA00022448"/>
    </source>
</evidence>
<dbReference type="Gene3D" id="3.40.50.300">
    <property type="entry name" value="P-loop containing nucleotide triphosphate hydrolases"/>
    <property type="match status" value="1"/>
</dbReference>
<comment type="similarity">
    <text evidence="1">Belongs to the ABC transporter superfamily.</text>
</comment>
<dbReference type="CDD" id="cd03224">
    <property type="entry name" value="ABC_TM1139_LivF_branched"/>
    <property type="match status" value="1"/>
</dbReference>
<dbReference type="InterPro" id="IPR052156">
    <property type="entry name" value="BCAA_Transport_ATP-bd_LivF"/>
</dbReference>
<dbReference type="InterPro" id="IPR003439">
    <property type="entry name" value="ABC_transporter-like_ATP-bd"/>
</dbReference>
<evidence type="ECO:0000256" key="5">
    <source>
        <dbReference type="ARBA" id="ARBA00022970"/>
    </source>
</evidence>
<evidence type="ECO:0000256" key="3">
    <source>
        <dbReference type="ARBA" id="ARBA00022741"/>
    </source>
</evidence>
<evidence type="ECO:0000259" key="6">
    <source>
        <dbReference type="PROSITE" id="PS50893"/>
    </source>
</evidence>
<gene>
    <name evidence="7" type="ORF">DPM19_24950</name>
</gene>
<proteinExistence type="inferred from homology"/>
<sequence length="236" mass="24772">MSPVLEVHELTAGYGSLTVLREVGFTVGEGEIVVILGANGAGKTTTLRALSGLIPAAGSVALHGEELQGRRADARARLGLGHAPEGRGTFGDLTVDENLRMGGLRLPRREVPAALDHAYGLFPQLAPLRDRAAGRLSGGEQQMLTVARALMTRPRLLLLDEPSMGLAPQVTAELFAELGRINAESRTAMLLVEQNAAVALTIAHRGHVLESGRIVLTGTGPELAGNASVRRAYLGV</sequence>
<keyword evidence="8" id="KW-1185">Reference proteome</keyword>
<feature type="domain" description="ABC transporter" evidence="6">
    <location>
        <begin position="5"/>
        <end position="236"/>
    </location>
</feature>
<dbReference type="InterPro" id="IPR027417">
    <property type="entry name" value="P-loop_NTPase"/>
</dbReference>
<accession>A0A365H007</accession>
<dbReference type="InterPro" id="IPR017871">
    <property type="entry name" value="ABC_transporter-like_CS"/>
</dbReference>
<evidence type="ECO:0000256" key="1">
    <source>
        <dbReference type="ARBA" id="ARBA00005417"/>
    </source>
</evidence>
<protein>
    <submittedName>
        <fullName evidence="7">ABC transporter ATP-binding protein</fullName>
    </submittedName>
</protein>
<dbReference type="SUPFAM" id="SSF52540">
    <property type="entry name" value="P-loop containing nucleoside triphosphate hydrolases"/>
    <property type="match status" value="1"/>
</dbReference>
<keyword evidence="5" id="KW-0029">Amino-acid transport</keyword>
<name>A0A365H007_9ACTN</name>